<feature type="domain" description="Yeast cell wall synthesis Kre9/Knh1-like N-terminal" evidence="5">
    <location>
        <begin position="27"/>
        <end position="121"/>
    </location>
</feature>
<keyword evidence="1 4" id="KW-0732">Signal</keyword>
<evidence type="ECO:0000256" key="3">
    <source>
        <dbReference type="SAM" id="Phobius"/>
    </source>
</evidence>
<feature type="chain" id="PRO_5012146847" description="Yeast cell wall synthesis Kre9/Knh1-like N-terminal domain-containing protein" evidence="4">
    <location>
        <begin position="21"/>
        <end position="325"/>
    </location>
</feature>
<dbReference type="Proteomes" id="UP000193067">
    <property type="component" value="Unassembled WGS sequence"/>
</dbReference>
<evidence type="ECO:0000256" key="1">
    <source>
        <dbReference type="ARBA" id="ARBA00022729"/>
    </source>
</evidence>
<keyword evidence="3" id="KW-1133">Transmembrane helix</keyword>
<keyword evidence="3" id="KW-0472">Membrane</keyword>
<feature type="region of interest" description="Disordered" evidence="2">
    <location>
        <begin position="125"/>
        <end position="270"/>
    </location>
</feature>
<feature type="compositionally biased region" description="Acidic residues" evidence="2">
    <location>
        <begin position="148"/>
        <end position="158"/>
    </location>
</feature>
<proteinExistence type="predicted"/>
<reference evidence="6 7" key="1">
    <citation type="journal article" date="2015" name="Biotechnol. Biofuels">
        <title>Enhanced degradation of softwood versus hardwood by the white-rot fungus Pycnoporus coccineus.</title>
        <authorList>
            <person name="Couturier M."/>
            <person name="Navarro D."/>
            <person name="Chevret D."/>
            <person name="Henrissat B."/>
            <person name="Piumi F."/>
            <person name="Ruiz-Duenas F.J."/>
            <person name="Martinez A.T."/>
            <person name="Grigoriev I.V."/>
            <person name="Riley R."/>
            <person name="Lipzen A."/>
            <person name="Berrin J.G."/>
            <person name="Master E.R."/>
            <person name="Rosso M.N."/>
        </authorList>
    </citation>
    <scope>NUCLEOTIDE SEQUENCE [LARGE SCALE GENOMIC DNA]</scope>
    <source>
        <strain evidence="6 7">BRFM310</strain>
    </source>
</reference>
<evidence type="ECO:0000259" key="5">
    <source>
        <dbReference type="Pfam" id="PF10342"/>
    </source>
</evidence>
<dbReference type="OrthoDB" id="2432613at2759"/>
<dbReference type="InterPro" id="IPR018466">
    <property type="entry name" value="Kre9/Knh1-like_N"/>
</dbReference>
<feature type="compositionally biased region" description="Polar residues" evidence="2">
    <location>
        <begin position="220"/>
        <end position="242"/>
    </location>
</feature>
<dbReference type="Pfam" id="PF10342">
    <property type="entry name" value="Kre9_KNH"/>
    <property type="match status" value="1"/>
</dbReference>
<sequence>MLSKMLCFLAIALSAAAVKASITPTAPGPGDSFAAGSDCTIKWNADETGQWTNVTIYLMSGSNDNMTHVTRVISGLDGTDSSLSPYNWTCPDVDPYSAIYFYQFTNGDDVQDSAWTTRFAITAADGSSEAPAHDTQSDGEAIPWGEGQLDDNDDDSDLSAEGTTTGRHSAGDDDSSQSVSQDRGTDAGGVSSPSSAPLQGNNTPLPSGPAGPSSAASDSLYWTANSLSARPTRTPRPSSTNMAAEDVSPTASLPAKKSRASHSILPSSSVDGSYANETSCSAMGPGVPQVGSMQLASGVAPPYGGAMTASLSLHFIVLMSLWLWF</sequence>
<organism evidence="6 7">
    <name type="scientific">Trametes coccinea (strain BRFM310)</name>
    <name type="common">Pycnoporus coccineus</name>
    <dbReference type="NCBI Taxonomy" id="1353009"/>
    <lineage>
        <taxon>Eukaryota</taxon>
        <taxon>Fungi</taxon>
        <taxon>Dikarya</taxon>
        <taxon>Basidiomycota</taxon>
        <taxon>Agaricomycotina</taxon>
        <taxon>Agaricomycetes</taxon>
        <taxon>Polyporales</taxon>
        <taxon>Polyporaceae</taxon>
        <taxon>Trametes</taxon>
    </lineage>
</organism>
<keyword evidence="7" id="KW-1185">Reference proteome</keyword>
<evidence type="ECO:0000256" key="2">
    <source>
        <dbReference type="SAM" id="MobiDB-lite"/>
    </source>
</evidence>
<feature type="compositionally biased region" description="Polar residues" evidence="2">
    <location>
        <begin position="191"/>
        <end position="205"/>
    </location>
</feature>
<gene>
    <name evidence="6" type="ORF">PYCCODRAFT_1476280</name>
</gene>
<dbReference type="InterPro" id="IPR052982">
    <property type="entry name" value="SRP1/TIP1-like"/>
</dbReference>
<evidence type="ECO:0000313" key="6">
    <source>
        <dbReference type="EMBL" id="OSD04238.1"/>
    </source>
</evidence>
<feature type="transmembrane region" description="Helical" evidence="3">
    <location>
        <begin position="303"/>
        <end position="324"/>
    </location>
</feature>
<dbReference type="EMBL" id="KZ084097">
    <property type="protein sequence ID" value="OSD04238.1"/>
    <property type="molecule type" value="Genomic_DNA"/>
</dbReference>
<name>A0A1Y2IT13_TRAC3</name>
<evidence type="ECO:0000313" key="7">
    <source>
        <dbReference type="Proteomes" id="UP000193067"/>
    </source>
</evidence>
<dbReference type="PANTHER" id="PTHR40633:SF1">
    <property type="entry name" value="GPI ANCHORED SERINE-THREONINE RICH PROTEIN (AFU_ORTHOLOGUE AFUA_1G03630)"/>
    <property type="match status" value="1"/>
</dbReference>
<protein>
    <recommendedName>
        <fullName evidence="5">Yeast cell wall synthesis Kre9/Knh1-like N-terminal domain-containing protein</fullName>
    </recommendedName>
</protein>
<dbReference type="PANTHER" id="PTHR40633">
    <property type="entry name" value="MATRIX PROTEIN, PUTATIVE (AFU_ORTHOLOGUE AFUA_8G05410)-RELATED"/>
    <property type="match status" value="1"/>
</dbReference>
<dbReference type="AlphaFoldDB" id="A0A1Y2IT13"/>
<feature type="signal peptide" evidence="4">
    <location>
        <begin position="1"/>
        <end position="20"/>
    </location>
</feature>
<keyword evidence="3" id="KW-0812">Transmembrane</keyword>
<feature type="compositionally biased region" description="Low complexity" evidence="2">
    <location>
        <begin position="208"/>
        <end position="217"/>
    </location>
</feature>
<dbReference type="STRING" id="1353009.A0A1Y2IT13"/>
<evidence type="ECO:0000256" key="4">
    <source>
        <dbReference type="SAM" id="SignalP"/>
    </source>
</evidence>
<accession>A0A1Y2IT13</accession>